<dbReference type="AlphaFoldDB" id="A0A7S2I9B9"/>
<organism evidence="2">
    <name type="scientific">Haptolina brevifila</name>
    <dbReference type="NCBI Taxonomy" id="156173"/>
    <lineage>
        <taxon>Eukaryota</taxon>
        <taxon>Haptista</taxon>
        <taxon>Haptophyta</taxon>
        <taxon>Prymnesiophyceae</taxon>
        <taxon>Prymnesiales</taxon>
        <taxon>Prymnesiaceae</taxon>
        <taxon>Haptolina</taxon>
    </lineage>
</organism>
<evidence type="ECO:0000313" key="2">
    <source>
        <dbReference type="EMBL" id="CAD9512753.1"/>
    </source>
</evidence>
<reference evidence="2" key="1">
    <citation type="submission" date="2021-01" db="EMBL/GenBank/DDBJ databases">
        <authorList>
            <person name="Corre E."/>
            <person name="Pelletier E."/>
            <person name="Niang G."/>
            <person name="Scheremetjew M."/>
            <person name="Finn R."/>
            <person name="Kale V."/>
            <person name="Holt S."/>
            <person name="Cochrane G."/>
            <person name="Meng A."/>
            <person name="Brown T."/>
            <person name="Cohen L."/>
        </authorList>
    </citation>
    <scope>NUCLEOTIDE SEQUENCE</scope>
    <source>
        <strain evidence="2">UTEX LB 985</strain>
    </source>
</reference>
<evidence type="ECO:0000256" key="1">
    <source>
        <dbReference type="SAM" id="SignalP"/>
    </source>
</evidence>
<accession>A0A7S2I9B9</accession>
<feature type="chain" id="PRO_5031271339" evidence="1">
    <location>
        <begin position="17"/>
        <end position="127"/>
    </location>
</feature>
<dbReference type="EMBL" id="HBGU01059315">
    <property type="protein sequence ID" value="CAD9512753.1"/>
    <property type="molecule type" value="Transcribed_RNA"/>
</dbReference>
<gene>
    <name evidence="2" type="ORF">CBRE1094_LOCUS32255</name>
</gene>
<feature type="signal peptide" evidence="1">
    <location>
        <begin position="1"/>
        <end position="16"/>
    </location>
</feature>
<sequence length="127" mass="14097">MIAGRLLLALFAAAQAGQFPESWGEPPMIGTMDYRVLPGGYGHGSSTMASWIETKMREAKEAKGSIPYPPEFGDLPVAQTRDYRPLPFGYGFGSSTIANWLKVKAFEVYHVDVAEYEQWYPDTVEGK</sequence>
<proteinExistence type="predicted"/>
<protein>
    <submittedName>
        <fullName evidence="2">Uncharacterized protein</fullName>
    </submittedName>
</protein>
<keyword evidence="1" id="KW-0732">Signal</keyword>
<name>A0A7S2I9B9_9EUKA</name>